<reference evidence="2 3" key="1">
    <citation type="submission" date="2021-05" db="EMBL/GenBank/DDBJ databases">
        <title>Novel Bacillus species.</title>
        <authorList>
            <person name="Liu G."/>
        </authorList>
    </citation>
    <scope>NUCLEOTIDE SEQUENCE [LARGE SCALE GENOMIC DNA]</scope>
    <source>
        <strain evidence="2 3">FJAT-49732</strain>
    </source>
</reference>
<keyword evidence="2" id="KW-0378">Hydrolase</keyword>
<evidence type="ECO:0000313" key="2">
    <source>
        <dbReference type="EMBL" id="MBS4200777.1"/>
    </source>
</evidence>
<name>A0A942YLL0_9BACI</name>
<organism evidence="2 3">
    <name type="scientific">Lederbergia citrisecunda</name>
    <dbReference type="NCBI Taxonomy" id="2833583"/>
    <lineage>
        <taxon>Bacteria</taxon>
        <taxon>Bacillati</taxon>
        <taxon>Bacillota</taxon>
        <taxon>Bacilli</taxon>
        <taxon>Bacillales</taxon>
        <taxon>Bacillaceae</taxon>
        <taxon>Lederbergia</taxon>
    </lineage>
</organism>
<evidence type="ECO:0000313" key="3">
    <source>
        <dbReference type="Proteomes" id="UP000682713"/>
    </source>
</evidence>
<protein>
    <submittedName>
        <fullName evidence="2">Alpha/beta hydrolase</fullName>
    </submittedName>
</protein>
<dbReference type="InterPro" id="IPR000073">
    <property type="entry name" value="AB_hydrolase_1"/>
</dbReference>
<dbReference type="PANTHER" id="PTHR43798">
    <property type="entry name" value="MONOACYLGLYCEROL LIPASE"/>
    <property type="match status" value="1"/>
</dbReference>
<dbReference type="Proteomes" id="UP000682713">
    <property type="component" value="Unassembled WGS sequence"/>
</dbReference>
<dbReference type="PRINTS" id="PR00111">
    <property type="entry name" value="ABHYDROLASE"/>
</dbReference>
<dbReference type="GO" id="GO:0016787">
    <property type="term" value="F:hydrolase activity"/>
    <property type="evidence" value="ECO:0007669"/>
    <property type="project" value="UniProtKB-KW"/>
</dbReference>
<dbReference type="InterPro" id="IPR050266">
    <property type="entry name" value="AB_hydrolase_sf"/>
</dbReference>
<sequence>MPFINLRRKKVYYEEIEQYQSDITILFIHGGGGNHYIWKEHVNAFSENNNVIVFDLPGHGQSEGPAFSSIREYADIVYEFASSYLEGKKVVLVGHSMGGAIVQQMAVDGLNQIKGIVIVATGAKLEIPQEFLEQVRKGEFTQESFLAGFSPKTSETVHQKVGNCLAQTPVDSTIQDFEALNEYDLSKSLDKINVPTLVIVGEDDILTPLELSHFLHESIPSSNLTVIPDAGHYVMSEQPEAFQKHVKSFINKLI</sequence>
<feature type="domain" description="AB hydrolase-1" evidence="1">
    <location>
        <begin position="24"/>
        <end position="237"/>
    </location>
</feature>
<comment type="caution">
    <text evidence="2">The sequence shown here is derived from an EMBL/GenBank/DDBJ whole genome shotgun (WGS) entry which is preliminary data.</text>
</comment>
<keyword evidence="3" id="KW-1185">Reference proteome</keyword>
<accession>A0A942YLL0</accession>
<dbReference type="Gene3D" id="3.40.50.1820">
    <property type="entry name" value="alpha/beta hydrolase"/>
    <property type="match status" value="1"/>
</dbReference>
<evidence type="ECO:0000259" key="1">
    <source>
        <dbReference type="Pfam" id="PF00561"/>
    </source>
</evidence>
<proteinExistence type="predicted"/>
<dbReference type="RefSeq" id="WP_213111317.1">
    <property type="nucleotide sequence ID" value="NZ_JAGYPJ010000001.1"/>
</dbReference>
<dbReference type="Pfam" id="PF00561">
    <property type="entry name" value="Abhydrolase_1"/>
    <property type="match status" value="1"/>
</dbReference>
<dbReference type="EMBL" id="JAGYPJ010000001">
    <property type="protein sequence ID" value="MBS4200777.1"/>
    <property type="molecule type" value="Genomic_DNA"/>
</dbReference>
<dbReference type="GO" id="GO:0016020">
    <property type="term" value="C:membrane"/>
    <property type="evidence" value="ECO:0007669"/>
    <property type="project" value="TreeGrafter"/>
</dbReference>
<dbReference type="SUPFAM" id="SSF53474">
    <property type="entry name" value="alpha/beta-Hydrolases"/>
    <property type="match status" value="1"/>
</dbReference>
<dbReference type="PANTHER" id="PTHR43798:SF33">
    <property type="entry name" value="HYDROLASE, PUTATIVE (AFU_ORTHOLOGUE AFUA_2G14860)-RELATED"/>
    <property type="match status" value="1"/>
</dbReference>
<dbReference type="InterPro" id="IPR029058">
    <property type="entry name" value="AB_hydrolase_fold"/>
</dbReference>
<dbReference type="AlphaFoldDB" id="A0A942YLL0"/>
<gene>
    <name evidence="2" type="ORF">KHA93_14165</name>
</gene>